<dbReference type="PANTHER" id="PTHR43156:SF2">
    <property type="entry name" value="STAGE II SPORULATION PROTEIN E"/>
    <property type="match status" value="1"/>
</dbReference>
<protein>
    <submittedName>
        <fullName evidence="3">Protein serine/threonine phosphatase</fullName>
    </submittedName>
</protein>
<dbReference type="SMART" id="SM00331">
    <property type="entry name" value="PP2C_SIG"/>
    <property type="match status" value="1"/>
</dbReference>
<comment type="caution">
    <text evidence="3">The sequence shown here is derived from an EMBL/GenBank/DDBJ whole genome shotgun (WGS) entry which is preliminary data.</text>
</comment>
<keyword evidence="4" id="KW-1185">Reference proteome</keyword>
<sequence length="320" mass="36503">MTDEEKTREQLIEELKLMRRLVELFTLTPLCKSNDRLFPIQALVEDIADREKAEEALRLIEKRYRDIVEEIVQKDRRIQKELQLANTIQSSLFPVNLPQVPGATLAATAVSANEVGGDYCDLFVTKNKKLGIAIGDVMGKGVPAALFVAMTYAFVRNYAFDLDSPSALVNRVNRSLFPQLEFAEQFITFFYGLYNPETRELRYANAGHNPPIIYRADKDECEKLKLRDFFMGGRQDAQYREGACILNPGDVTLFYTDGLKEARNRAKEQFGMERITKLLKESHIYDPASIQELISYEFMDFLAGEPPCDDVTMIVIKIDG</sequence>
<dbReference type="GO" id="GO:0016791">
    <property type="term" value="F:phosphatase activity"/>
    <property type="evidence" value="ECO:0007669"/>
    <property type="project" value="TreeGrafter"/>
</dbReference>
<dbReference type="SUPFAM" id="SSF81606">
    <property type="entry name" value="PP2C-like"/>
    <property type="match status" value="1"/>
</dbReference>
<dbReference type="Gene3D" id="3.60.40.10">
    <property type="entry name" value="PPM-type phosphatase domain"/>
    <property type="match status" value="1"/>
</dbReference>
<feature type="domain" description="PPM-type phosphatase" evidence="2">
    <location>
        <begin position="100"/>
        <end position="318"/>
    </location>
</feature>
<dbReference type="Proteomes" id="UP000037175">
    <property type="component" value="Unassembled WGS sequence"/>
</dbReference>
<dbReference type="EMBL" id="LGTE01000030">
    <property type="protein sequence ID" value="KNZ68469.1"/>
    <property type="molecule type" value="Genomic_DNA"/>
</dbReference>
<evidence type="ECO:0000256" key="1">
    <source>
        <dbReference type="ARBA" id="ARBA00022801"/>
    </source>
</evidence>
<keyword evidence="1" id="KW-0378">Hydrolase</keyword>
<proteinExistence type="predicted"/>
<gene>
    <name evidence="3" type="ORF">Tfer_2989</name>
</gene>
<evidence type="ECO:0000313" key="4">
    <source>
        <dbReference type="Proteomes" id="UP000037175"/>
    </source>
</evidence>
<name>A0A0L6W069_9FIRM</name>
<dbReference type="RefSeq" id="WP_052218950.1">
    <property type="nucleotide sequence ID" value="NZ_LGTE01000030.1"/>
</dbReference>
<dbReference type="PATRIC" id="fig|281456.6.peg.3126"/>
<dbReference type="PANTHER" id="PTHR43156">
    <property type="entry name" value="STAGE II SPORULATION PROTEIN E-RELATED"/>
    <property type="match status" value="1"/>
</dbReference>
<accession>A0A0L6W069</accession>
<dbReference type="Pfam" id="PF07228">
    <property type="entry name" value="SpoIIE"/>
    <property type="match status" value="1"/>
</dbReference>
<dbReference type="InterPro" id="IPR036457">
    <property type="entry name" value="PPM-type-like_dom_sf"/>
</dbReference>
<evidence type="ECO:0000313" key="3">
    <source>
        <dbReference type="EMBL" id="KNZ68469.1"/>
    </source>
</evidence>
<dbReference type="AlphaFoldDB" id="A0A0L6W069"/>
<organism evidence="3 4">
    <name type="scientific">Thermincola ferriacetica</name>
    <dbReference type="NCBI Taxonomy" id="281456"/>
    <lineage>
        <taxon>Bacteria</taxon>
        <taxon>Bacillati</taxon>
        <taxon>Bacillota</taxon>
        <taxon>Clostridia</taxon>
        <taxon>Eubacteriales</taxon>
        <taxon>Thermincolaceae</taxon>
        <taxon>Thermincola</taxon>
    </lineage>
</organism>
<evidence type="ECO:0000259" key="2">
    <source>
        <dbReference type="SMART" id="SM00331"/>
    </source>
</evidence>
<dbReference type="InterPro" id="IPR001932">
    <property type="entry name" value="PPM-type_phosphatase-like_dom"/>
</dbReference>
<dbReference type="InterPro" id="IPR052016">
    <property type="entry name" value="Bact_Sigma-Reg"/>
</dbReference>
<reference evidence="4" key="1">
    <citation type="submission" date="2015-07" db="EMBL/GenBank/DDBJ databases">
        <title>Complete Genome of Thermincola ferriacetica strain Z-0001T.</title>
        <authorList>
            <person name="Lusk B."/>
            <person name="Badalamenti J.P."/>
            <person name="Parameswaran P."/>
            <person name="Bond D.R."/>
            <person name="Torres C.I."/>
        </authorList>
    </citation>
    <scope>NUCLEOTIDE SEQUENCE [LARGE SCALE GENOMIC DNA]</scope>
    <source>
        <strain evidence="4">Z-0001</strain>
    </source>
</reference>